<protein>
    <submittedName>
        <fullName evidence="2">PhnB protein</fullName>
    </submittedName>
</protein>
<dbReference type="Gene3D" id="3.10.180.10">
    <property type="entry name" value="2,3-Dihydroxybiphenyl 1,2-Dioxygenase, domain 1"/>
    <property type="match status" value="1"/>
</dbReference>
<dbReference type="RefSeq" id="WP_095300429.1">
    <property type="nucleotide sequence ID" value="NZ_CADEPK010000033.1"/>
</dbReference>
<evidence type="ECO:0000259" key="1">
    <source>
        <dbReference type="Pfam" id="PF06983"/>
    </source>
</evidence>
<dbReference type="CDD" id="cd06588">
    <property type="entry name" value="PhnB_like"/>
    <property type="match status" value="1"/>
</dbReference>
<keyword evidence="3" id="KW-1185">Reference proteome</keyword>
<dbReference type="PANTHER" id="PTHR33990">
    <property type="entry name" value="PROTEIN YJDN-RELATED"/>
    <property type="match status" value="1"/>
</dbReference>
<comment type="caution">
    <text evidence="2">The sequence shown here is derived from an EMBL/GenBank/DDBJ whole genome shotgun (WGS) entry which is preliminary data.</text>
</comment>
<dbReference type="InterPro" id="IPR028973">
    <property type="entry name" value="PhnB-like"/>
</dbReference>
<dbReference type="PANTHER" id="PTHR33990:SF1">
    <property type="entry name" value="PROTEIN YJDN"/>
    <property type="match status" value="1"/>
</dbReference>
<dbReference type="EMBL" id="JAUSTZ010000005">
    <property type="protein sequence ID" value="MDQ0226400.1"/>
    <property type="molecule type" value="Genomic_DNA"/>
</dbReference>
<gene>
    <name evidence="2" type="ORF">J2S02_002745</name>
</gene>
<organism evidence="2 3">
    <name type="scientific">Metabacillus niabensis</name>
    <dbReference type="NCBI Taxonomy" id="324854"/>
    <lineage>
        <taxon>Bacteria</taxon>
        <taxon>Bacillati</taxon>
        <taxon>Bacillota</taxon>
        <taxon>Bacilli</taxon>
        <taxon>Bacillales</taxon>
        <taxon>Bacillaceae</taxon>
        <taxon>Metabacillus</taxon>
    </lineage>
</organism>
<sequence length="141" mass="15874">MAVEVYLVFNGNCREAIEFYAKAFNTEASQIMTFGESPQNPDFPLPDEAKDRVMHARLTVSGSTIMFSDTFPGSPFETGNNITLAVVSKDIDEIKNAYEKLKEGGKVEMELQETFWSKCYGKLTDKFGIGWQLSHDDGRQQ</sequence>
<reference evidence="2 3" key="1">
    <citation type="submission" date="2023-07" db="EMBL/GenBank/DDBJ databases">
        <title>Genomic Encyclopedia of Type Strains, Phase IV (KMG-IV): sequencing the most valuable type-strain genomes for metagenomic binning, comparative biology and taxonomic classification.</title>
        <authorList>
            <person name="Goeker M."/>
        </authorList>
    </citation>
    <scope>NUCLEOTIDE SEQUENCE [LARGE SCALE GENOMIC DNA]</scope>
    <source>
        <strain evidence="2 3">DSM 17723</strain>
    </source>
</reference>
<dbReference type="Proteomes" id="UP001232245">
    <property type="component" value="Unassembled WGS sequence"/>
</dbReference>
<proteinExistence type="predicted"/>
<dbReference type="SUPFAM" id="SSF54593">
    <property type="entry name" value="Glyoxalase/Bleomycin resistance protein/Dihydroxybiphenyl dioxygenase"/>
    <property type="match status" value="1"/>
</dbReference>
<feature type="domain" description="PhnB-like" evidence="1">
    <location>
        <begin position="5"/>
        <end position="133"/>
    </location>
</feature>
<dbReference type="InterPro" id="IPR029068">
    <property type="entry name" value="Glyas_Bleomycin-R_OHBP_Dase"/>
</dbReference>
<dbReference type="Pfam" id="PF06983">
    <property type="entry name" value="3-dmu-9_3-mt"/>
    <property type="match status" value="1"/>
</dbReference>
<accession>A0ABT9Z557</accession>
<name>A0ABT9Z557_9BACI</name>
<evidence type="ECO:0000313" key="3">
    <source>
        <dbReference type="Proteomes" id="UP001232245"/>
    </source>
</evidence>
<evidence type="ECO:0000313" key="2">
    <source>
        <dbReference type="EMBL" id="MDQ0226400.1"/>
    </source>
</evidence>